<dbReference type="Proteomes" id="UP001159428">
    <property type="component" value="Unassembled WGS sequence"/>
</dbReference>
<feature type="compositionally biased region" description="Polar residues" evidence="1">
    <location>
        <begin position="1"/>
        <end position="17"/>
    </location>
</feature>
<dbReference type="InterPro" id="IPR019734">
    <property type="entry name" value="TPR_rpt"/>
</dbReference>
<sequence length="1857" mass="211217">SEEKTSSAGLSGPSATDLSKEKTSGTRLARLLIDEGTKVLMKFLHSMHPESTLENALNNNRPKLEELKRKRVISDKQWDKLFPSSGKPPDSKEFDITLLHLLLRQICHLSVPSTGWHEMPADTDASPEASIVRIKCYRNELCHSVSTGVPNDEFEDKWNKISSSLEVLEVAAHRKRLQSLKSATTDHEAHLVEEELKQWRREKELEKIGKVSELSSCLPDELSEEHVIGRGDQIQDIKEKVQSGAAPVILITGGPGFGKTTVAKRVACELAKPENKRTVLFCSLSSKTTFNETTMEMINSCRKVVNTQVPENPGQWLKDWSKQIQEQVTFVLDNADGVIESKDRELFLNFLRDVRMFSRQNVTFVITTRRTFQNTDLKPREVRLRELSNEQARNLLVAQVHLHQQGFQQQLSKAERIVELCGCVPLALCIVGSLLSDYTEETLIKKLEKEPLAVLEDDEGSVEKAIKTSFDLLTEAGQEALVLMSTFQGSFDSGAAEAVMKACSVPGIQPIKIIRSLKKSSLIEQPSSQRYQMHPLIHLYARKIGQAKYADLLANGEKLACVYYISCLANNAELYWKRGSCKESLFLFNKDRNNFEHFLRIYAQGREEKDVEIMERSQTLLESFPQKCMYLERCLHPKNYAQFLEQLLDTFDSTVQPMHVVELSCLLGHEYRKKDQKKYSVLMQRAEEIYRLNAAKFKENPLSEVYFHNSYARFLSDKKDSKENQRIDQETQSALHVSYASLGELHPETAATLLLSGIIAKRRKERDTATKQLTKALELFERCLGKHFMTAEALKAIADLRLFLGGETKEEDDLKFCLKYYNAAIEMFDDLVEGGSKASILTLKNCAACHQKIKNVDEAMTLFRKAEQVAERELEENHEWKVLIKTTWAMLHDEIGNKDKAKKMMLEGLSIAKKLDLPIAKMGNKDPIRSFINRYSEDFPETEFPSKYCIQVMAAGRTSSPTSASLGGPSVADLSKEKMNGTRLARLLIDEGTKVLMKFLHSIHPESTLQNALNNNRPKLDGLRRKRVIFDEQWEKLFPSSGKPPDSKDFDITLLHLLLREICHLSAPSTGWRKMPADTDASPEASIVRIKCYRNELCHSVPTGVPNDEFEDKWNKISSSLEVLQVAAHRKKLQSLKSATADHEAQLVEEELEQWRREKELEKIGKVSELSSCLPDDLSEEHVIGRGDQIQDIKEKVQSGTAPVILITGGPGFGKTTVAKRVACELAKPENERTVLFCSLSSKTTFNETTMEMINSCLKVVNTQVPENPGQWLKDWSKQIQEQVTFVLDNADGVIESEDRELFLNFLRDVRMFSRQNVTFVITTRRTFQNTDLKPKERIVELCGCVPLALCIVGSLLSDYTEETLIKKLEKEPLAVLEDDEGSVEKAIKTSFDLLTEAGQEALVLMSTFQGSFDSGAAEAVMKACSVPGIQPIKIIRSLKKSSLIEQPSSQRYQMHPLIHLYARKIGQAKYADLLAKGEKLACIYYMACLAKNAELYWKRGSCKESLFSFNKDRNNFVHFLRIYAQGREKKDAEIMERSQTLLESFPQKCMYLEKCLHPKNYAQFLEQLLDTFDSTVQPVRVVELSCLLGNEYRKKDQKKYSELMHRAEEIYLLNAAKCKENPLSEVYFHNCYARFLSDKKDPKENQRIVHETQSALEVSSTSLGNLHPETAATLLFAGINAKRRKQRDTATEQLRKALEVFQQSLGKHFMTAEALKAIADSRFFLGGETKEDDDLKFCLEYYNAAIEMFDDLVEGGSKESILTLKNCAACHQRRGNFDEALALFTKAEQVAERELEENHEWKVGIKTLWAILHDEIGNKDKAKEMMREGLSMAKKLDLPIEKMRNKYPIRLFINRY</sequence>
<dbReference type="SUPFAM" id="SSF52540">
    <property type="entry name" value="P-loop containing nucleoside triphosphate hydrolases"/>
    <property type="match status" value="2"/>
</dbReference>
<name>A0AAU9WFK6_9CNID</name>
<dbReference type="Gene3D" id="1.25.40.10">
    <property type="entry name" value="Tetratricopeptide repeat domain"/>
    <property type="match status" value="3"/>
</dbReference>
<dbReference type="InterPro" id="IPR003593">
    <property type="entry name" value="AAA+_ATPase"/>
</dbReference>
<accession>A0AAU9WFK6</accession>
<keyword evidence="4" id="KW-1185">Reference proteome</keyword>
<feature type="domain" description="AAA+ ATPase" evidence="2">
    <location>
        <begin position="1201"/>
        <end position="1354"/>
    </location>
</feature>
<gene>
    <name evidence="3" type="ORF">PMEA_00003562</name>
</gene>
<dbReference type="Pfam" id="PF18738">
    <property type="entry name" value="HEPN_DZIP3"/>
    <property type="match status" value="2"/>
</dbReference>
<dbReference type="Pfam" id="PF13401">
    <property type="entry name" value="AAA_22"/>
    <property type="match status" value="2"/>
</dbReference>
<dbReference type="CDD" id="cd00009">
    <property type="entry name" value="AAA"/>
    <property type="match status" value="2"/>
</dbReference>
<evidence type="ECO:0000259" key="2">
    <source>
        <dbReference type="SMART" id="SM00382"/>
    </source>
</evidence>
<dbReference type="PANTHER" id="PTHR47691">
    <property type="entry name" value="REGULATOR-RELATED"/>
    <property type="match status" value="1"/>
</dbReference>
<feature type="non-terminal residue" evidence="3">
    <location>
        <position position="1857"/>
    </location>
</feature>
<evidence type="ECO:0000313" key="3">
    <source>
        <dbReference type="EMBL" id="CAH3110257.1"/>
    </source>
</evidence>
<dbReference type="GO" id="GO:0043531">
    <property type="term" value="F:ADP binding"/>
    <property type="evidence" value="ECO:0007669"/>
    <property type="project" value="InterPro"/>
</dbReference>
<feature type="domain" description="AAA+ ATPase" evidence="2">
    <location>
        <begin position="245"/>
        <end position="396"/>
    </location>
</feature>
<dbReference type="Gene3D" id="3.40.50.300">
    <property type="entry name" value="P-loop containing nucleotide triphosphate hydrolases"/>
    <property type="match status" value="2"/>
</dbReference>
<dbReference type="SMART" id="SM00028">
    <property type="entry name" value="TPR"/>
    <property type="match status" value="7"/>
</dbReference>
<reference evidence="3 4" key="1">
    <citation type="submission" date="2022-05" db="EMBL/GenBank/DDBJ databases">
        <authorList>
            <consortium name="Genoscope - CEA"/>
            <person name="William W."/>
        </authorList>
    </citation>
    <scope>NUCLEOTIDE SEQUENCE [LARGE SCALE GENOMIC DNA]</scope>
</reference>
<dbReference type="InterPro" id="IPR041249">
    <property type="entry name" value="HEPN_DZIP3"/>
</dbReference>
<evidence type="ECO:0000256" key="1">
    <source>
        <dbReference type="SAM" id="MobiDB-lite"/>
    </source>
</evidence>
<dbReference type="SUPFAM" id="SSF48452">
    <property type="entry name" value="TPR-like"/>
    <property type="match status" value="2"/>
</dbReference>
<protein>
    <recommendedName>
        <fullName evidence="2">AAA+ ATPase domain-containing protein</fullName>
    </recommendedName>
</protein>
<organism evidence="3 4">
    <name type="scientific">Pocillopora meandrina</name>
    <dbReference type="NCBI Taxonomy" id="46732"/>
    <lineage>
        <taxon>Eukaryota</taxon>
        <taxon>Metazoa</taxon>
        <taxon>Cnidaria</taxon>
        <taxon>Anthozoa</taxon>
        <taxon>Hexacorallia</taxon>
        <taxon>Scleractinia</taxon>
        <taxon>Astrocoeniina</taxon>
        <taxon>Pocilloporidae</taxon>
        <taxon>Pocillopora</taxon>
    </lineage>
</organism>
<dbReference type="InterPro" id="IPR049945">
    <property type="entry name" value="AAA_22"/>
</dbReference>
<proteinExistence type="predicted"/>
<comment type="caution">
    <text evidence="3">The sequence shown here is derived from an EMBL/GenBank/DDBJ whole genome shotgun (WGS) entry which is preliminary data.</text>
</comment>
<dbReference type="InterPro" id="IPR027417">
    <property type="entry name" value="P-loop_NTPase"/>
</dbReference>
<dbReference type="SMART" id="SM00382">
    <property type="entry name" value="AAA"/>
    <property type="match status" value="2"/>
</dbReference>
<dbReference type="InterPro" id="IPR042197">
    <property type="entry name" value="Apaf_helical"/>
</dbReference>
<evidence type="ECO:0000313" key="4">
    <source>
        <dbReference type="Proteomes" id="UP001159428"/>
    </source>
</evidence>
<feature type="region of interest" description="Disordered" evidence="1">
    <location>
        <begin position="1"/>
        <end position="24"/>
    </location>
</feature>
<dbReference type="InterPro" id="IPR011990">
    <property type="entry name" value="TPR-like_helical_dom_sf"/>
</dbReference>
<dbReference type="Pfam" id="PF13424">
    <property type="entry name" value="TPR_12"/>
    <property type="match status" value="1"/>
</dbReference>
<dbReference type="PANTHER" id="PTHR47691:SF3">
    <property type="entry name" value="HTH-TYPE TRANSCRIPTIONAL REGULATOR RV0890C-RELATED"/>
    <property type="match status" value="1"/>
</dbReference>
<dbReference type="EMBL" id="CALNXJ010000012">
    <property type="protein sequence ID" value="CAH3110257.1"/>
    <property type="molecule type" value="Genomic_DNA"/>
</dbReference>
<dbReference type="Gene3D" id="1.10.8.430">
    <property type="entry name" value="Helical domain of apoptotic protease-activating factors"/>
    <property type="match status" value="1"/>
</dbReference>
<dbReference type="GO" id="GO:0016887">
    <property type="term" value="F:ATP hydrolysis activity"/>
    <property type="evidence" value="ECO:0007669"/>
    <property type="project" value="InterPro"/>
</dbReference>
<feature type="non-terminal residue" evidence="3">
    <location>
        <position position="1"/>
    </location>
</feature>